<accession>A0A446BA89</accession>
<reference evidence="1 2" key="1">
    <citation type="submission" date="2018-04" db="EMBL/GenBank/DDBJ databases">
        <authorList>
            <person name="Huttner S."/>
            <person name="Dainat J."/>
        </authorList>
    </citation>
    <scope>NUCLEOTIDE SEQUENCE [LARGE SCALE GENOMIC DNA]</scope>
</reference>
<protein>
    <submittedName>
        <fullName evidence="1">E181bc7b-542c-4c47-ba07-1d9f88e26594</fullName>
    </submittedName>
</protein>
<organism evidence="1 2">
    <name type="scientific">Thermothielavioides terrestris</name>
    <dbReference type="NCBI Taxonomy" id="2587410"/>
    <lineage>
        <taxon>Eukaryota</taxon>
        <taxon>Fungi</taxon>
        <taxon>Dikarya</taxon>
        <taxon>Ascomycota</taxon>
        <taxon>Pezizomycotina</taxon>
        <taxon>Sordariomycetes</taxon>
        <taxon>Sordariomycetidae</taxon>
        <taxon>Sordariales</taxon>
        <taxon>Chaetomiaceae</taxon>
        <taxon>Thermothielavioides</taxon>
    </lineage>
</organism>
<dbReference type="Proteomes" id="UP000289323">
    <property type="component" value="Unassembled WGS sequence"/>
</dbReference>
<evidence type="ECO:0000313" key="2">
    <source>
        <dbReference type="Proteomes" id="UP000289323"/>
    </source>
</evidence>
<name>A0A446BA89_9PEZI</name>
<proteinExistence type="predicted"/>
<sequence length="11" mass="1161">MSTPSRGIGKQ</sequence>
<evidence type="ECO:0000313" key="1">
    <source>
        <dbReference type="EMBL" id="SPQ19423.1"/>
    </source>
</evidence>
<gene>
    <name evidence="1" type="ORF">TT172_LOCUS1842</name>
</gene>
<dbReference type="EMBL" id="OUUZ01000001">
    <property type="protein sequence ID" value="SPQ19423.1"/>
    <property type="molecule type" value="Genomic_DNA"/>
</dbReference>